<accession>A0A6P3XJF4</accession>
<dbReference type="GO" id="GO:0051257">
    <property type="term" value="P:meiotic spindle midzone assembly"/>
    <property type="evidence" value="ECO:0007669"/>
    <property type="project" value="TreeGrafter"/>
</dbReference>
<dbReference type="GO" id="GO:1990385">
    <property type="term" value="C:meiotic spindle midzone"/>
    <property type="evidence" value="ECO:0007669"/>
    <property type="project" value="TreeGrafter"/>
</dbReference>
<proteinExistence type="predicted"/>
<feature type="region of interest" description="Disordered" evidence="3">
    <location>
        <begin position="177"/>
        <end position="283"/>
    </location>
</feature>
<name>A0A6P3XJF4_DINQU</name>
<dbReference type="GO" id="GO:0051310">
    <property type="term" value="P:metaphase chromosome alignment"/>
    <property type="evidence" value="ECO:0007669"/>
    <property type="project" value="TreeGrafter"/>
</dbReference>
<keyword evidence="2" id="KW-0963">Cytoplasm</keyword>
<feature type="region of interest" description="Disordered" evidence="3">
    <location>
        <begin position="343"/>
        <end position="423"/>
    </location>
</feature>
<dbReference type="PANTHER" id="PTHR13142:SF1">
    <property type="entry name" value="INNER CENTROMERE PROTEIN"/>
    <property type="match status" value="1"/>
</dbReference>
<dbReference type="GO" id="GO:0030496">
    <property type="term" value="C:midbody"/>
    <property type="evidence" value="ECO:0007669"/>
    <property type="project" value="TreeGrafter"/>
</dbReference>
<feature type="compositionally biased region" description="Acidic residues" evidence="3">
    <location>
        <begin position="805"/>
        <end position="814"/>
    </location>
</feature>
<dbReference type="GeneID" id="106746339"/>
<feature type="compositionally biased region" description="Basic residues" evidence="3">
    <location>
        <begin position="183"/>
        <end position="200"/>
    </location>
</feature>
<keyword evidence="4" id="KW-1185">Reference proteome</keyword>
<protein>
    <submittedName>
        <fullName evidence="5">Trichohyalin isoform X1</fullName>
    </submittedName>
</protein>
<evidence type="ECO:0000256" key="2">
    <source>
        <dbReference type="ARBA" id="ARBA00022490"/>
    </source>
</evidence>
<dbReference type="GO" id="GO:0005634">
    <property type="term" value="C:nucleus"/>
    <property type="evidence" value="ECO:0007669"/>
    <property type="project" value="TreeGrafter"/>
</dbReference>
<comment type="subcellular location">
    <subcellularLocation>
        <location evidence="1">Cytoplasm</location>
    </subcellularLocation>
</comment>
<feature type="region of interest" description="Disordered" evidence="3">
    <location>
        <begin position="625"/>
        <end position="820"/>
    </location>
</feature>
<gene>
    <name evidence="5" type="primary">LOC106746339</name>
</gene>
<dbReference type="PANTHER" id="PTHR13142">
    <property type="entry name" value="INNER CENTROMERE PROTEIN"/>
    <property type="match status" value="1"/>
</dbReference>
<dbReference type="OrthoDB" id="6123at2759"/>
<feature type="compositionally biased region" description="Basic and acidic residues" evidence="3">
    <location>
        <begin position="270"/>
        <end position="279"/>
    </location>
</feature>
<dbReference type="CTD" id="3619"/>
<evidence type="ECO:0000256" key="3">
    <source>
        <dbReference type="SAM" id="MobiDB-lite"/>
    </source>
</evidence>
<sequence>MSIVTSNVSPKFTSPGQRNCVGRSGRFVKRNSQGSSSTMDVKCKNEVYQMIMKDFLSFQDRHKEILNHLNENADYQRECLQNLLNQLLQPSSVPIVMKTPKVARKRGFQRIETILEDDVLEQENTLADDVQVVSEKANNTDSIAGSRIKRMASLKAVNNIAKQSLLGQNGRLRELSDNEHTVHLAKKGKRESQLKRKKSVRTSSDEDEGKAASKYSKLDENVKSKEPGERITRKVTEQVAHSDDDTAEKTKEEDVAQKPRRSLRSGSTKSQKEEKKDDAIISPTTDIVEESIYEDAIGKPTPIMNSTLKYSLALPEKILNATVILEPLPQQRKLNETVVIQKAANQQSRSRGNSGERTSSKKTRQGSTQSNKKRQNDLSNAYNELITDDESSPELKKSKKQVGKKKRLIRNFSDDDDEVPNTPPIKKVKEYFKQPVAPSVMQEIKASFKPNALFSPYAKESVKKRVEAFEQAVMQSPASVDVNAPTRITRTKTRAMAAAEAEAEAKNTDKNYTQILARKSLAKAKKIACLVEKQKKDNEEFKESFLQNKEQVPEQNNKAIKNDRLNAMQKTTPLSKSKIIVPMSANRIQTPLNAYNLASQAKALTASRVNIVTSVESFIQAPKTVKDSSADKLEDKRRHEEDALKKRKEALRLQTEEKRRKREEKELKNKLAREAKEKQELEKRLKAEREREEKAKLAQMMQEKQREEMEKKRLAQLQRAQEKEERRKLEEQQRLQRLHEQEEAERLLAEQKRREQEAEKRKEMEVRAQQQAEATRLKNMAHAAQTKHKQAANKQPGTTNYVLDSEPDDDDSDDESRPKHEIPYWAQAHVRKVQLAMQRHIPEEIVYKFFDTRKCTPDLTELFQGIDRSRLKRTSSAIWKTPPRFSTMSGD</sequence>
<dbReference type="GO" id="GO:0000776">
    <property type="term" value="C:kinetochore"/>
    <property type="evidence" value="ECO:0007669"/>
    <property type="project" value="TreeGrafter"/>
</dbReference>
<reference evidence="5" key="1">
    <citation type="submission" date="2025-08" db="UniProtKB">
        <authorList>
            <consortium name="RefSeq"/>
        </authorList>
    </citation>
    <scope>IDENTIFICATION</scope>
</reference>
<evidence type="ECO:0000313" key="4">
    <source>
        <dbReference type="Proteomes" id="UP000515204"/>
    </source>
</evidence>
<feature type="compositionally biased region" description="Basic and acidic residues" evidence="3">
    <location>
        <begin position="216"/>
        <end position="257"/>
    </location>
</feature>
<dbReference type="Proteomes" id="UP000515204">
    <property type="component" value="Unplaced"/>
</dbReference>
<dbReference type="GO" id="GO:0032133">
    <property type="term" value="C:chromosome passenger complex"/>
    <property type="evidence" value="ECO:0007669"/>
    <property type="project" value="TreeGrafter"/>
</dbReference>
<evidence type="ECO:0000256" key="1">
    <source>
        <dbReference type="ARBA" id="ARBA00004496"/>
    </source>
</evidence>
<dbReference type="RefSeq" id="XP_014478362.1">
    <property type="nucleotide sequence ID" value="XM_014622876.1"/>
</dbReference>
<dbReference type="KEGG" id="dqu:106746339"/>
<organism evidence="4 5">
    <name type="scientific">Dinoponera quadriceps</name>
    <name type="common">South American ant</name>
    <dbReference type="NCBI Taxonomy" id="609295"/>
    <lineage>
        <taxon>Eukaryota</taxon>
        <taxon>Metazoa</taxon>
        <taxon>Ecdysozoa</taxon>
        <taxon>Arthropoda</taxon>
        <taxon>Hexapoda</taxon>
        <taxon>Insecta</taxon>
        <taxon>Pterygota</taxon>
        <taxon>Neoptera</taxon>
        <taxon>Endopterygota</taxon>
        <taxon>Hymenoptera</taxon>
        <taxon>Apocrita</taxon>
        <taxon>Aculeata</taxon>
        <taxon>Formicoidea</taxon>
        <taxon>Formicidae</taxon>
        <taxon>Ponerinae</taxon>
        <taxon>Ponerini</taxon>
        <taxon>Dinoponera</taxon>
    </lineage>
</organism>
<feature type="compositionally biased region" description="Basic and acidic residues" evidence="3">
    <location>
        <begin position="703"/>
        <end position="713"/>
    </location>
</feature>
<dbReference type="GO" id="GO:0005737">
    <property type="term" value="C:cytoplasm"/>
    <property type="evidence" value="ECO:0007669"/>
    <property type="project" value="UniProtKB-SubCell"/>
</dbReference>
<dbReference type="AlphaFoldDB" id="A0A6P3XJF4"/>
<evidence type="ECO:0000313" key="5">
    <source>
        <dbReference type="RefSeq" id="XP_014478362.1"/>
    </source>
</evidence>
<feature type="compositionally biased region" description="Polar residues" evidence="3">
    <location>
        <begin position="343"/>
        <end position="357"/>
    </location>
</feature>
<feature type="compositionally biased region" description="Basic and acidic residues" evidence="3">
    <location>
        <begin position="625"/>
        <end position="696"/>
    </location>
</feature>
<feature type="compositionally biased region" description="Basic and acidic residues" evidence="3">
    <location>
        <begin position="720"/>
        <end position="766"/>
    </location>
</feature>
<feature type="compositionally biased region" description="Basic residues" evidence="3">
    <location>
        <begin position="397"/>
        <end position="409"/>
    </location>
</feature>
<dbReference type="GO" id="GO:0000281">
    <property type="term" value="P:mitotic cytokinesis"/>
    <property type="evidence" value="ECO:0007669"/>
    <property type="project" value="TreeGrafter"/>
</dbReference>